<gene>
    <name evidence="1" type="ORF">BTUL_0124g00310</name>
</gene>
<dbReference type="Proteomes" id="UP000297777">
    <property type="component" value="Unassembled WGS sequence"/>
</dbReference>
<comment type="caution">
    <text evidence="1">The sequence shown here is derived from an EMBL/GenBank/DDBJ whole genome shotgun (WGS) entry which is preliminary data.</text>
</comment>
<dbReference type="EMBL" id="PQXH01000124">
    <property type="protein sequence ID" value="TGO10858.1"/>
    <property type="molecule type" value="Genomic_DNA"/>
</dbReference>
<evidence type="ECO:0000313" key="2">
    <source>
        <dbReference type="Proteomes" id="UP000297777"/>
    </source>
</evidence>
<name>A0A4Z1EJX1_9HELO</name>
<organism evidence="1 2">
    <name type="scientific">Botrytis tulipae</name>
    <dbReference type="NCBI Taxonomy" id="87230"/>
    <lineage>
        <taxon>Eukaryota</taxon>
        <taxon>Fungi</taxon>
        <taxon>Dikarya</taxon>
        <taxon>Ascomycota</taxon>
        <taxon>Pezizomycotina</taxon>
        <taxon>Leotiomycetes</taxon>
        <taxon>Helotiales</taxon>
        <taxon>Sclerotiniaceae</taxon>
        <taxon>Botrytis</taxon>
    </lineage>
</organism>
<evidence type="ECO:0000313" key="1">
    <source>
        <dbReference type="EMBL" id="TGO10858.1"/>
    </source>
</evidence>
<reference evidence="1 2" key="1">
    <citation type="submission" date="2017-12" db="EMBL/GenBank/DDBJ databases">
        <title>Comparative genomics of Botrytis spp.</title>
        <authorList>
            <person name="Valero-Jimenez C.A."/>
            <person name="Tapia P."/>
            <person name="Veloso J."/>
            <person name="Silva-Moreno E."/>
            <person name="Staats M."/>
            <person name="Valdes J.H."/>
            <person name="Van Kan J.A.L."/>
        </authorList>
    </citation>
    <scope>NUCLEOTIDE SEQUENCE [LARGE SCALE GENOMIC DNA]</scope>
    <source>
        <strain evidence="1 2">Bt9001</strain>
    </source>
</reference>
<proteinExistence type="predicted"/>
<keyword evidence="2" id="KW-1185">Reference proteome</keyword>
<dbReference type="AlphaFoldDB" id="A0A4Z1EJX1"/>
<dbReference type="OrthoDB" id="5985073at2759"/>
<protein>
    <submittedName>
        <fullName evidence="1">Uncharacterized protein</fullName>
    </submittedName>
</protein>
<accession>A0A4Z1EJX1</accession>
<sequence length="105" mass="11451">MESSPSDQLVVTDFKTQTSETILSTLDEIVLNFAISPAGKIILSDYYNLYEYILMGAGGRDLGSVGITLLVPTMFVNTSVSRIAILEKWENCSAKIPAKPSSDMQ</sequence>